<organism evidence="4 5">
    <name type="scientific">Paeniroseomonas aquatica</name>
    <dbReference type="NCBI Taxonomy" id="373043"/>
    <lineage>
        <taxon>Bacteria</taxon>
        <taxon>Pseudomonadati</taxon>
        <taxon>Pseudomonadota</taxon>
        <taxon>Alphaproteobacteria</taxon>
        <taxon>Acetobacterales</taxon>
        <taxon>Acetobacteraceae</taxon>
        <taxon>Paeniroseomonas</taxon>
    </lineage>
</organism>
<reference evidence="5" key="1">
    <citation type="journal article" date="2019" name="Int. J. Syst. Evol. Microbiol.">
        <title>The Global Catalogue of Microorganisms (GCM) 10K type strain sequencing project: providing services to taxonomists for standard genome sequencing and annotation.</title>
        <authorList>
            <consortium name="The Broad Institute Genomics Platform"/>
            <consortium name="The Broad Institute Genome Sequencing Center for Infectious Disease"/>
            <person name="Wu L."/>
            <person name="Ma J."/>
        </authorList>
    </citation>
    <scope>NUCLEOTIDE SEQUENCE [LARGE SCALE GENOMIC DNA]</scope>
    <source>
        <strain evidence="5">CECT 7131</strain>
    </source>
</reference>
<accession>A0ABT8AC49</accession>
<evidence type="ECO:0000259" key="3">
    <source>
        <dbReference type="Pfam" id="PF13598"/>
    </source>
</evidence>
<evidence type="ECO:0000256" key="2">
    <source>
        <dbReference type="SAM" id="SignalP"/>
    </source>
</evidence>
<proteinExistence type="predicted"/>
<sequence length="667" mass="70150">MRRALLLATCLTWPALAPAAAEELPVRAVTLSNAGLVQIERGGTLAPEASITFRAPVEDIDDVLKTLVLRDAGGTVEGLRLPAQDLETEAFRGLPLRPADFENRVALLRALRGHPVEAGGAAGRLADAEEAEAGLRVSLITPQGLRLVLLREGDQVQLADAALAARIARAAAALAAARTADERQVEIRLGGATAPREVGFATVTGAPLWKPSWRLVIPAGEGEARLQGWAVVENRSGTDWEGVRLSLVSGNPAAYRQALYTPIRVTRPGQPVRAADQPRVEADAGARPAPPPPAPMAAAMAPAPRAFRMAEAAPPAAEPLADLPAATAASAAGRVAFTLPGPVTIRGGETANLPFLDARLPAERLWWVQDLAARNPLNAVRLRNAGDRTLPDGLAAVFGAEGAEAGAYLGDAEIRAVAPGDQRLLAFARDRDVQLSAASSSSERPVKAEFRRGVVVVGTLRQEEVALAVDPRGGKGRLVVDLPRRPGATPRFAVAAEGDFGLRHEAMLEGGPQTLRFGFEREGRREAPLFDAGLGDPILLRWRELDLEQNLRRLPGGPDSLETLRGVLEGLPAAAPGRETLAGIVGGMAEARRLLEAAHGAIRSYAAAEAALGRARAAAEDRTGAEREEARRRLNQASLAAERAGGAADAAWEAWQRAVVAVLARTG</sequence>
<evidence type="ECO:0000313" key="4">
    <source>
        <dbReference type="EMBL" id="MDN3567258.1"/>
    </source>
</evidence>
<keyword evidence="5" id="KW-1185">Reference proteome</keyword>
<dbReference type="Pfam" id="PF13598">
    <property type="entry name" value="DUF4139"/>
    <property type="match status" value="1"/>
</dbReference>
<evidence type="ECO:0000256" key="1">
    <source>
        <dbReference type="SAM" id="MobiDB-lite"/>
    </source>
</evidence>
<name>A0ABT8AC49_9PROT</name>
<feature type="chain" id="PRO_5046509188" description="DUF4139 domain-containing protein" evidence="2">
    <location>
        <begin position="20"/>
        <end position="667"/>
    </location>
</feature>
<evidence type="ECO:0000313" key="5">
    <source>
        <dbReference type="Proteomes" id="UP001529369"/>
    </source>
</evidence>
<dbReference type="Proteomes" id="UP001529369">
    <property type="component" value="Unassembled WGS sequence"/>
</dbReference>
<keyword evidence="2" id="KW-0732">Signal</keyword>
<dbReference type="InterPro" id="IPR037291">
    <property type="entry name" value="DUF4139"/>
</dbReference>
<feature type="signal peptide" evidence="2">
    <location>
        <begin position="1"/>
        <end position="19"/>
    </location>
</feature>
<feature type="region of interest" description="Disordered" evidence="1">
    <location>
        <begin position="270"/>
        <end position="298"/>
    </location>
</feature>
<gene>
    <name evidence="4" type="ORF">QWZ14_23005</name>
</gene>
<feature type="domain" description="DUF4139" evidence="3">
    <location>
        <begin position="203"/>
        <end position="386"/>
    </location>
</feature>
<protein>
    <recommendedName>
        <fullName evidence="3">DUF4139 domain-containing protein</fullName>
    </recommendedName>
</protein>
<dbReference type="EMBL" id="JAUFPN010000190">
    <property type="protein sequence ID" value="MDN3567258.1"/>
    <property type="molecule type" value="Genomic_DNA"/>
</dbReference>
<dbReference type="RefSeq" id="WP_290319279.1">
    <property type="nucleotide sequence ID" value="NZ_JAUFPN010000190.1"/>
</dbReference>
<comment type="caution">
    <text evidence="4">The sequence shown here is derived from an EMBL/GenBank/DDBJ whole genome shotgun (WGS) entry which is preliminary data.</text>
</comment>